<keyword evidence="4" id="KW-1185">Reference proteome</keyword>
<keyword evidence="1" id="KW-0812">Transmembrane</keyword>
<feature type="transmembrane region" description="Helical" evidence="1">
    <location>
        <begin position="69"/>
        <end position="92"/>
    </location>
</feature>
<accession>A0ABN0RBS2</accession>
<gene>
    <name evidence="3" type="ORF">MFLO_14908</name>
</gene>
<dbReference type="InterPro" id="IPR000160">
    <property type="entry name" value="GGDEF_dom"/>
</dbReference>
<dbReference type="CDD" id="cd01949">
    <property type="entry name" value="GGDEF"/>
    <property type="match status" value="1"/>
</dbReference>
<name>A0ABN0RBS2_9LIST</name>
<dbReference type="Proteomes" id="UP000019249">
    <property type="component" value="Unassembled WGS sequence"/>
</dbReference>
<evidence type="ECO:0000259" key="2">
    <source>
        <dbReference type="PROSITE" id="PS50887"/>
    </source>
</evidence>
<feature type="domain" description="GGDEF" evidence="2">
    <location>
        <begin position="137"/>
        <end position="269"/>
    </location>
</feature>
<comment type="caution">
    <text evidence="3">The sequence shown here is derived from an EMBL/GenBank/DDBJ whole genome shotgun (WGS) entry which is preliminary data.</text>
</comment>
<dbReference type="SMART" id="SM00267">
    <property type="entry name" value="GGDEF"/>
    <property type="match status" value="1"/>
</dbReference>
<proteinExistence type="predicted"/>
<organism evidence="3 4">
    <name type="scientific">Listeria floridensis FSL S10-1187</name>
    <dbReference type="NCBI Taxonomy" id="1265817"/>
    <lineage>
        <taxon>Bacteria</taxon>
        <taxon>Bacillati</taxon>
        <taxon>Bacillota</taxon>
        <taxon>Bacilli</taxon>
        <taxon>Bacillales</taxon>
        <taxon>Listeriaceae</taxon>
        <taxon>Listeria</taxon>
    </lineage>
</organism>
<keyword evidence="1" id="KW-0472">Membrane</keyword>
<dbReference type="PANTHER" id="PTHR45138:SF9">
    <property type="entry name" value="DIGUANYLATE CYCLASE DGCM-RELATED"/>
    <property type="match status" value="1"/>
</dbReference>
<evidence type="ECO:0000313" key="3">
    <source>
        <dbReference type="EMBL" id="EUJ25723.1"/>
    </source>
</evidence>
<dbReference type="SUPFAM" id="SSF55073">
    <property type="entry name" value="Nucleotide cyclase"/>
    <property type="match status" value="1"/>
</dbReference>
<sequence>MGLLRFTLSMDAAAIFGLLSLLVFAFISSLFIPFLKRKWSDKLNLIILNLFSLLLSSVNLLVFQDLTQFAIVIILLTTFFSFLTLFFVSYVIHDMERSRLARLEEKELAYTDFLTGLANVRSFNQLFHQFTHAENPPSLNLLILDIDFFKNVNDTYGHSVGDKVLQDIAHVLRKNAPNYDYLFRVGGEEFCLLLPKITLEEASETAEKIREAVENLLIDIGSEQPISVTISAGLASSELHPNEYLKLYQMADKALYSAKKSGRNRVAVY</sequence>
<evidence type="ECO:0000313" key="4">
    <source>
        <dbReference type="Proteomes" id="UP000019249"/>
    </source>
</evidence>
<dbReference type="InterPro" id="IPR029787">
    <property type="entry name" value="Nucleotide_cyclase"/>
</dbReference>
<dbReference type="Gene3D" id="3.30.70.270">
    <property type="match status" value="1"/>
</dbReference>
<dbReference type="PANTHER" id="PTHR45138">
    <property type="entry name" value="REGULATORY COMPONENTS OF SENSORY TRANSDUCTION SYSTEM"/>
    <property type="match status" value="1"/>
</dbReference>
<feature type="transmembrane region" description="Helical" evidence="1">
    <location>
        <begin position="12"/>
        <end position="31"/>
    </location>
</feature>
<keyword evidence="1" id="KW-1133">Transmembrane helix</keyword>
<dbReference type="InterPro" id="IPR043128">
    <property type="entry name" value="Rev_trsase/Diguanyl_cyclase"/>
</dbReference>
<dbReference type="InterPro" id="IPR050469">
    <property type="entry name" value="Diguanylate_Cyclase"/>
</dbReference>
<dbReference type="NCBIfam" id="TIGR00254">
    <property type="entry name" value="GGDEF"/>
    <property type="match status" value="1"/>
</dbReference>
<reference evidence="3 4" key="1">
    <citation type="journal article" date="2014" name="Int. J. Syst. Evol. Microbiol.">
        <title>Listeria floridensis sp. nov., Listeria aquatica sp. nov., Listeria cornellensis sp. nov., Listeria riparia sp. nov. and Listeria grandensis sp. nov., from agricultural and natural environments.</title>
        <authorList>
            <person name="den Bakker H.C."/>
            <person name="Warchocki S."/>
            <person name="Wright E.M."/>
            <person name="Allred A.F."/>
            <person name="Ahlstrom C."/>
            <person name="Manuel C.S."/>
            <person name="Stasiewicz M.J."/>
            <person name="Burrell A."/>
            <person name="Roof S."/>
            <person name="Strawn L."/>
            <person name="Fortes E.D."/>
            <person name="Nightingale K.K."/>
            <person name="Kephart D."/>
            <person name="Wiedmann M."/>
        </authorList>
    </citation>
    <scope>NUCLEOTIDE SEQUENCE [LARGE SCALE GENOMIC DNA]</scope>
    <source>
        <strain evidence="3 4">FSL S10-1187</strain>
    </source>
</reference>
<feature type="transmembrane region" description="Helical" evidence="1">
    <location>
        <begin position="43"/>
        <end position="63"/>
    </location>
</feature>
<dbReference type="EMBL" id="AODF01000043">
    <property type="protein sequence ID" value="EUJ25723.1"/>
    <property type="molecule type" value="Genomic_DNA"/>
</dbReference>
<dbReference type="PROSITE" id="PS50887">
    <property type="entry name" value="GGDEF"/>
    <property type="match status" value="1"/>
</dbReference>
<evidence type="ECO:0000256" key="1">
    <source>
        <dbReference type="SAM" id="Phobius"/>
    </source>
</evidence>
<protein>
    <submittedName>
        <fullName evidence="3">Membrane associated GGDEF domain containing protein</fullName>
    </submittedName>
</protein>
<dbReference type="Pfam" id="PF00990">
    <property type="entry name" value="GGDEF"/>
    <property type="match status" value="1"/>
</dbReference>